<dbReference type="InterPro" id="IPR036179">
    <property type="entry name" value="Ig-like_dom_sf"/>
</dbReference>
<gene>
    <name evidence="2" type="ORF">GCK32_013078</name>
</gene>
<evidence type="ECO:0000313" key="3">
    <source>
        <dbReference type="Proteomes" id="UP001331761"/>
    </source>
</evidence>
<evidence type="ECO:0000313" key="2">
    <source>
        <dbReference type="EMBL" id="KAK5968408.1"/>
    </source>
</evidence>
<evidence type="ECO:0000256" key="1">
    <source>
        <dbReference type="SAM" id="MobiDB-lite"/>
    </source>
</evidence>
<accession>A0AAN8FQ70</accession>
<protein>
    <submittedName>
        <fullName evidence="2">Uncharacterized protein</fullName>
    </submittedName>
</protein>
<dbReference type="AlphaFoldDB" id="A0AAN8FQ70"/>
<dbReference type="SUPFAM" id="SSF48726">
    <property type="entry name" value="Immunoglobulin"/>
    <property type="match status" value="1"/>
</dbReference>
<proteinExistence type="predicted"/>
<dbReference type="Proteomes" id="UP001331761">
    <property type="component" value="Unassembled WGS sequence"/>
</dbReference>
<sequence>MDATDYTAEPNIARPNNTHTSKSRQSSVVLLFTEMRTGLLLLIFTSCATAALLRLEAKVGERLELNLGNRHGTWYRHTGNGWRRGKCTIPHCAPFPNSTLQKNGSLVFKSVKKSDSGMYLLYGAQERSNRGRRVGPVARVADTVIDLYVHG</sequence>
<comment type="caution">
    <text evidence="2">The sequence shown here is derived from an EMBL/GenBank/DDBJ whole genome shotgun (WGS) entry which is preliminary data.</text>
</comment>
<organism evidence="2 3">
    <name type="scientific">Trichostrongylus colubriformis</name>
    <name type="common">Black scour worm</name>
    <dbReference type="NCBI Taxonomy" id="6319"/>
    <lineage>
        <taxon>Eukaryota</taxon>
        <taxon>Metazoa</taxon>
        <taxon>Ecdysozoa</taxon>
        <taxon>Nematoda</taxon>
        <taxon>Chromadorea</taxon>
        <taxon>Rhabditida</taxon>
        <taxon>Rhabditina</taxon>
        <taxon>Rhabditomorpha</taxon>
        <taxon>Strongyloidea</taxon>
        <taxon>Trichostrongylidae</taxon>
        <taxon>Trichostrongylus</taxon>
    </lineage>
</organism>
<name>A0AAN8FQ70_TRICO</name>
<reference evidence="2 3" key="1">
    <citation type="submission" date="2019-10" db="EMBL/GenBank/DDBJ databases">
        <title>Assembly and Annotation for the nematode Trichostrongylus colubriformis.</title>
        <authorList>
            <person name="Martin J."/>
        </authorList>
    </citation>
    <scope>NUCLEOTIDE SEQUENCE [LARGE SCALE GENOMIC DNA]</scope>
    <source>
        <strain evidence="2">G859</strain>
        <tissue evidence="2">Whole worm</tissue>
    </source>
</reference>
<feature type="region of interest" description="Disordered" evidence="1">
    <location>
        <begin position="1"/>
        <end position="20"/>
    </location>
</feature>
<keyword evidence="3" id="KW-1185">Reference proteome</keyword>
<dbReference type="CDD" id="cd00096">
    <property type="entry name" value="Ig"/>
    <property type="match status" value="1"/>
</dbReference>
<dbReference type="EMBL" id="WIXE01021409">
    <property type="protein sequence ID" value="KAK5968408.1"/>
    <property type="molecule type" value="Genomic_DNA"/>
</dbReference>